<accession>A0A8S1PZK5</accession>
<evidence type="ECO:0000313" key="1">
    <source>
        <dbReference type="EMBL" id="CAD8108425.1"/>
    </source>
</evidence>
<proteinExistence type="predicted"/>
<protein>
    <submittedName>
        <fullName evidence="1">Uncharacterized protein</fullName>
    </submittedName>
</protein>
<organism evidence="1 2">
    <name type="scientific">Paramecium sonneborni</name>
    <dbReference type="NCBI Taxonomy" id="65129"/>
    <lineage>
        <taxon>Eukaryota</taxon>
        <taxon>Sar</taxon>
        <taxon>Alveolata</taxon>
        <taxon>Ciliophora</taxon>
        <taxon>Intramacronucleata</taxon>
        <taxon>Oligohymenophorea</taxon>
        <taxon>Peniculida</taxon>
        <taxon>Parameciidae</taxon>
        <taxon>Paramecium</taxon>
    </lineage>
</organism>
<dbReference type="AlphaFoldDB" id="A0A8S1PZK5"/>
<comment type="caution">
    <text evidence="1">The sequence shown here is derived from an EMBL/GenBank/DDBJ whole genome shotgun (WGS) entry which is preliminary data.</text>
</comment>
<reference evidence="1" key="1">
    <citation type="submission" date="2021-01" db="EMBL/GenBank/DDBJ databases">
        <authorList>
            <consortium name="Genoscope - CEA"/>
            <person name="William W."/>
        </authorList>
    </citation>
    <scope>NUCLEOTIDE SEQUENCE</scope>
</reference>
<dbReference type="Proteomes" id="UP000692954">
    <property type="component" value="Unassembled WGS sequence"/>
</dbReference>
<keyword evidence="2" id="KW-1185">Reference proteome</keyword>
<sequence length="62" mass="7655">MNNDTNCKSNSNHHRKYQHLHISIQMQMQLHLEFLMEDKQYINQCQNYFNNQNKNNDILQIF</sequence>
<dbReference type="EMBL" id="CAJJDN010000091">
    <property type="protein sequence ID" value="CAD8108425.1"/>
    <property type="molecule type" value="Genomic_DNA"/>
</dbReference>
<name>A0A8S1PZK5_9CILI</name>
<gene>
    <name evidence="1" type="ORF">PSON_ATCC_30995.1.T0910063</name>
</gene>
<evidence type="ECO:0000313" key="2">
    <source>
        <dbReference type="Proteomes" id="UP000692954"/>
    </source>
</evidence>